<dbReference type="Gene3D" id="3.40.710.10">
    <property type="entry name" value="DD-peptidase/beta-lactamase superfamily"/>
    <property type="match status" value="1"/>
</dbReference>
<dbReference type="STRING" id="1724.GCA_001044175_00691"/>
<dbReference type="PANTHER" id="PTHR32282:SF33">
    <property type="entry name" value="PEPTIDOGLYCAN GLYCOSYLTRANSFERASE"/>
    <property type="match status" value="1"/>
</dbReference>
<evidence type="ECO:0000256" key="11">
    <source>
        <dbReference type="ARBA" id="ARBA00023316"/>
    </source>
</evidence>
<dbReference type="GO" id="GO:0006508">
    <property type="term" value="P:proteolysis"/>
    <property type="evidence" value="ECO:0007669"/>
    <property type="project" value="UniProtKB-KW"/>
</dbReference>
<dbReference type="SUPFAM" id="SSF56601">
    <property type="entry name" value="beta-lactamase/transpeptidase-like"/>
    <property type="match status" value="1"/>
</dbReference>
<gene>
    <name evidence="17" type="ORF">ATK06_0522</name>
</gene>
<feature type="region of interest" description="Disordered" evidence="14">
    <location>
        <begin position="595"/>
        <end position="614"/>
    </location>
</feature>
<keyword evidence="4" id="KW-0645">Protease</keyword>
<dbReference type="PROSITE" id="PS51178">
    <property type="entry name" value="PASTA"/>
    <property type="match status" value="1"/>
</dbReference>
<evidence type="ECO:0000256" key="1">
    <source>
        <dbReference type="ARBA" id="ARBA00007090"/>
    </source>
</evidence>
<protein>
    <submittedName>
        <fullName evidence="17">Membrane peptidoglycan carboxypeptidase</fullName>
    </submittedName>
</protein>
<keyword evidence="6" id="KW-0808">Transferase</keyword>
<evidence type="ECO:0000256" key="12">
    <source>
        <dbReference type="ARBA" id="ARBA00034000"/>
    </source>
</evidence>
<dbReference type="InterPro" id="IPR012338">
    <property type="entry name" value="Beta-lactam/transpept-like"/>
</dbReference>
<evidence type="ECO:0000256" key="6">
    <source>
        <dbReference type="ARBA" id="ARBA00022679"/>
    </source>
</evidence>
<keyword evidence="15" id="KW-0732">Signal</keyword>
<dbReference type="Pfam" id="PF00905">
    <property type="entry name" value="Transpeptidase"/>
    <property type="match status" value="1"/>
</dbReference>
<keyword evidence="18" id="KW-1185">Reference proteome</keyword>
<comment type="caution">
    <text evidence="17">The sequence shown here is derived from an EMBL/GenBank/DDBJ whole genome shotgun (WGS) entry which is preliminary data.</text>
</comment>
<evidence type="ECO:0000256" key="2">
    <source>
        <dbReference type="ARBA" id="ARBA00007739"/>
    </source>
</evidence>
<feature type="region of interest" description="Disordered" evidence="14">
    <location>
        <begin position="756"/>
        <end position="780"/>
    </location>
</feature>
<evidence type="ECO:0000259" key="16">
    <source>
        <dbReference type="PROSITE" id="PS51178"/>
    </source>
</evidence>
<keyword evidence="5" id="KW-0328">Glycosyltransferase</keyword>
<dbReference type="InterPro" id="IPR023346">
    <property type="entry name" value="Lysozyme-like_dom_sf"/>
</dbReference>
<evidence type="ECO:0000256" key="15">
    <source>
        <dbReference type="SAM" id="SignalP"/>
    </source>
</evidence>
<comment type="similarity">
    <text evidence="1">In the C-terminal section; belongs to the transpeptidase family.</text>
</comment>
<dbReference type="Gene3D" id="3.30.10.20">
    <property type="match status" value="1"/>
</dbReference>
<dbReference type="AlphaFoldDB" id="A0A2A9DNC5"/>
<evidence type="ECO:0000256" key="13">
    <source>
        <dbReference type="ARBA" id="ARBA00049902"/>
    </source>
</evidence>
<dbReference type="GO" id="GO:0009252">
    <property type="term" value="P:peptidoglycan biosynthetic process"/>
    <property type="evidence" value="ECO:0007669"/>
    <property type="project" value="UniProtKB-KW"/>
</dbReference>
<dbReference type="CDD" id="cd06577">
    <property type="entry name" value="PASTA_pknB"/>
    <property type="match status" value="1"/>
</dbReference>
<dbReference type="Proteomes" id="UP000221653">
    <property type="component" value="Unassembled WGS sequence"/>
</dbReference>
<keyword evidence="9" id="KW-0573">Peptidoglycan synthesis</keyword>
<evidence type="ECO:0000256" key="9">
    <source>
        <dbReference type="ARBA" id="ARBA00022984"/>
    </source>
</evidence>
<evidence type="ECO:0000256" key="10">
    <source>
        <dbReference type="ARBA" id="ARBA00023268"/>
    </source>
</evidence>
<dbReference type="FunFam" id="1.10.3810.10:FF:000001">
    <property type="entry name" value="Penicillin-binding protein 1A"/>
    <property type="match status" value="1"/>
</dbReference>
<evidence type="ECO:0000256" key="7">
    <source>
        <dbReference type="ARBA" id="ARBA00022801"/>
    </source>
</evidence>
<sequence>MSVQARRSPGKSFLTLIGATLGAGILAATALAPAAGVGGFAVAETNATMQQGLEDMSAGHAPGVTTITDRTGEPMAWIYKQRRYVVPADAIAQSMKDAIVSIEDRRFYEHDGVDIQGTARAMAANLLSGGVEQGASTLNQQYVKNYLLFVTADSEEEQAAATEQSVPRKLREMRMASDLDALLPKDEILARYLNLVPFGNGAYGIEAAAQTYFGITAAELSVPQSAMLAGMVQASAYLNPYTNPDGVFERRSMVLDAMVSTGTLSPEDAEAYKQEPLGVLEQPGGLPNGCITAGDKGFMCDYALRYLESKGLSQDEILNGSYTITTTLDPATQQAAHTAATNHVNPNTPGVAGVVNVVKPGADSREIMAMTSSRNYGLNLEAGETVLPQPTSMVGNGAGSVFKIFTAGVALEEGMGLDTVLPVPARYEARGMGDGGAKNCPPGVYCVENAGVYKSQMTLQEALAHSPNTTFVQLIEKVGVAPVVDLAVGLGLRSYAEPGSFNGEASIADYMKDHNLGSFTLGPTAVNALELSNVGASIASGGRWCEPNPILEVLDENGKEVFIDRPDCEDVMDEGAAAALMAGMSQDTKVGTAADSAKSSGWTDPVAAKTGTTESNQSSAFLGFNTGVAAAPYIYNDGTSTTPLCTGPVRQCQNGSLYGGLEPARMWFDMGNATPAARDGELLPLDNRYRAGTAQSLLDGLRTYPEEEARKRLTEEGYKVTTRTVPGMGIVRGDVVRAVPEGGTLKKGGTVILEISDGTRPAPTTRPTPAPGNDQATPELPNISREDLENLTNEFLRELGL</sequence>
<dbReference type="PANTHER" id="PTHR32282">
    <property type="entry name" value="BINDING PROTEIN TRANSPEPTIDASE, PUTATIVE-RELATED"/>
    <property type="match status" value="1"/>
</dbReference>
<dbReference type="GO" id="GO:0071555">
    <property type="term" value="P:cell wall organization"/>
    <property type="evidence" value="ECO:0007669"/>
    <property type="project" value="UniProtKB-KW"/>
</dbReference>
<keyword evidence="7" id="KW-0378">Hydrolase</keyword>
<dbReference type="GO" id="GO:0008955">
    <property type="term" value="F:peptidoglycan glycosyltransferase activity"/>
    <property type="evidence" value="ECO:0007669"/>
    <property type="project" value="UniProtKB-EC"/>
</dbReference>
<dbReference type="OrthoDB" id="9766909at2"/>
<feature type="chain" id="PRO_5038687662" evidence="15">
    <location>
        <begin position="35"/>
        <end position="801"/>
    </location>
</feature>
<name>A0A2A9DNC5_9CORY</name>
<dbReference type="InterPro" id="IPR001264">
    <property type="entry name" value="Glyco_trans_51"/>
</dbReference>
<evidence type="ECO:0000256" key="4">
    <source>
        <dbReference type="ARBA" id="ARBA00022670"/>
    </source>
</evidence>
<dbReference type="EMBL" id="PDJF01000001">
    <property type="protein sequence ID" value="PFG27462.1"/>
    <property type="molecule type" value="Genomic_DNA"/>
</dbReference>
<dbReference type="InterPro" id="IPR001460">
    <property type="entry name" value="PCN-bd_Tpept"/>
</dbReference>
<dbReference type="InterPro" id="IPR005543">
    <property type="entry name" value="PASTA_dom"/>
</dbReference>
<dbReference type="Pfam" id="PF00912">
    <property type="entry name" value="Transgly"/>
    <property type="match status" value="1"/>
</dbReference>
<dbReference type="GO" id="GO:0008658">
    <property type="term" value="F:penicillin binding"/>
    <property type="evidence" value="ECO:0007669"/>
    <property type="project" value="InterPro"/>
</dbReference>
<comment type="catalytic activity">
    <reaction evidence="12">
        <text>Preferential cleavage: (Ac)2-L-Lys-D-Ala-|-D-Ala. Also transpeptidation of peptidyl-alanyl moieties that are N-acyl substituents of D-alanine.</text>
        <dbReference type="EC" id="3.4.16.4"/>
    </reaction>
</comment>
<evidence type="ECO:0000256" key="5">
    <source>
        <dbReference type="ARBA" id="ARBA00022676"/>
    </source>
</evidence>
<organism evidence="17 18">
    <name type="scientific">Corynebacterium renale</name>
    <dbReference type="NCBI Taxonomy" id="1724"/>
    <lineage>
        <taxon>Bacteria</taxon>
        <taxon>Bacillati</taxon>
        <taxon>Actinomycetota</taxon>
        <taxon>Actinomycetes</taxon>
        <taxon>Mycobacteriales</taxon>
        <taxon>Corynebacteriaceae</taxon>
        <taxon>Corynebacterium</taxon>
    </lineage>
</organism>
<keyword evidence="3 17" id="KW-0121">Carboxypeptidase</keyword>
<evidence type="ECO:0000313" key="17">
    <source>
        <dbReference type="EMBL" id="PFG27462.1"/>
    </source>
</evidence>
<feature type="signal peptide" evidence="15">
    <location>
        <begin position="1"/>
        <end position="34"/>
    </location>
</feature>
<evidence type="ECO:0000256" key="14">
    <source>
        <dbReference type="SAM" id="MobiDB-lite"/>
    </source>
</evidence>
<dbReference type="InterPro" id="IPR050396">
    <property type="entry name" value="Glycosyltr_51/Transpeptidase"/>
</dbReference>
<keyword evidence="11" id="KW-0961">Cell wall biogenesis/degradation</keyword>
<keyword evidence="8" id="KW-0133">Cell shape</keyword>
<dbReference type="GO" id="GO:0030288">
    <property type="term" value="C:outer membrane-bounded periplasmic space"/>
    <property type="evidence" value="ECO:0007669"/>
    <property type="project" value="TreeGrafter"/>
</dbReference>
<evidence type="ECO:0000256" key="3">
    <source>
        <dbReference type="ARBA" id="ARBA00022645"/>
    </source>
</evidence>
<accession>A0A2A9DNC5</accession>
<dbReference type="RefSeq" id="WP_048378812.1">
    <property type="nucleotide sequence ID" value="NZ_LDYE01000002.1"/>
</dbReference>
<dbReference type="GO" id="GO:0008360">
    <property type="term" value="P:regulation of cell shape"/>
    <property type="evidence" value="ECO:0007669"/>
    <property type="project" value="UniProtKB-KW"/>
</dbReference>
<keyword evidence="10" id="KW-0511">Multifunctional enzyme</keyword>
<comment type="similarity">
    <text evidence="2">In the N-terminal section; belongs to the glycosyltransferase 51 family.</text>
</comment>
<dbReference type="InterPro" id="IPR036950">
    <property type="entry name" value="PBP_transglycosylase"/>
</dbReference>
<evidence type="ECO:0000256" key="8">
    <source>
        <dbReference type="ARBA" id="ARBA00022960"/>
    </source>
</evidence>
<dbReference type="SUPFAM" id="SSF53955">
    <property type="entry name" value="Lysozyme-like"/>
    <property type="match status" value="1"/>
</dbReference>
<proteinExistence type="inferred from homology"/>
<feature type="domain" description="PASTA" evidence="16">
    <location>
        <begin position="692"/>
        <end position="757"/>
    </location>
</feature>
<evidence type="ECO:0000313" key="18">
    <source>
        <dbReference type="Proteomes" id="UP000221653"/>
    </source>
</evidence>
<reference evidence="17 18" key="1">
    <citation type="submission" date="2017-10" db="EMBL/GenBank/DDBJ databases">
        <title>Sequencing the genomes of 1000 actinobacteria strains.</title>
        <authorList>
            <person name="Klenk H.-P."/>
        </authorList>
    </citation>
    <scope>NUCLEOTIDE SEQUENCE [LARGE SCALE GENOMIC DNA]</scope>
    <source>
        <strain evidence="17 18">DSM 20688</strain>
    </source>
</reference>
<dbReference type="Gene3D" id="1.10.3810.10">
    <property type="entry name" value="Biosynthetic peptidoglycan transglycosylase-like"/>
    <property type="match status" value="1"/>
</dbReference>
<comment type="catalytic activity">
    <reaction evidence="13">
        <text>[GlcNAc-(1-&gt;4)-Mur2Ac(oyl-L-Ala-gamma-D-Glu-L-Lys-D-Ala-D-Ala)](n)-di-trans,octa-cis-undecaprenyl diphosphate + beta-D-GlcNAc-(1-&gt;4)-Mur2Ac(oyl-L-Ala-gamma-D-Glu-L-Lys-D-Ala-D-Ala)-di-trans,octa-cis-undecaprenyl diphosphate = [GlcNAc-(1-&gt;4)-Mur2Ac(oyl-L-Ala-gamma-D-Glu-L-Lys-D-Ala-D-Ala)](n+1)-di-trans,octa-cis-undecaprenyl diphosphate + di-trans,octa-cis-undecaprenyl diphosphate + H(+)</text>
        <dbReference type="Rhea" id="RHEA:23708"/>
        <dbReference type="Rhea" id="RHEA-COMP:9602"/>
        <dbReference type="Rhea" id="RHEA-COMP:9603"/>
        <dbReference type="ChEBI" id="CHEBI:15378"/>
        <dbReference type="ChEBI" id="CHEBI:58405"/>
        <dbReference type="ChEBI" id="CHEBI:60033"/>
        <dbReference type="ChEBI" id="CHEBI:78435"/>
        <dbReference type="EC" id="2.4.99.28"/>
    </reaction>
</comment>
<dbReference type="GO" id="GO:0009002">
    <property type="term" value="F:serine-type D-Ala-D-Ala carboxypeptidase activity"/>
    <property type="evidence" value="ECO:0007669"/>
    <property type="project" value="UniProtKB-EC"/>
</dbReference>